<dbReference type="AlphaFoldDB" id="A0A6V7WH05"/>
<sequence length="86" mass="9813">MLLLTQFIYQKYGKVGEDRCVIEIFNGCTVADLINMARCQMASDSGTVWDDNPQFRVYLSGQELSINALVSANRTYIIDVIEHKDY</sequence>
<dbReference type="EMBL" id="CAJEWN010000580">
    <property type="protein sequence ID" value="CAD2186264.1"/>
    <property type="molecule type" value="Genomic_DNA"/>
</dbReference>
<proteinExistence type="predicted"/>
<organism evidence="1 2">
    <name type="scientific">Meloidogyne enterolobii</name>
    <name type="common">Root-knot nematode worm</name>
    <name type="synonym">Meloidogyne mayaguensis</name>
    <dbReference type="NCBI Taxonomy" id="390850"/>
    <lineage>
        <taxon>Eukaryota</taxon>
        <taxon>Metazoa</taxon>
        <taxon>Ecdysozoa</taxon>
        <taxon>Nematoda</taxon>
        <taxon>Chromadorea</taxon>
        <taxon>Rhabditida</taxon>
        <taxon>Tylenchina</taxon>
        <taxon>Tylenchomorpha</taxon>
        <taxon>Tylenchoidea</taxon>
        <taxon>Meloidogynidae</taxon>
        <taxon>Meloidogyninae</taxon>
        <taxon>Meloidogyne</taxon>
    </lineage>
</organism>
<name>A0A6V7WH05_MELEN</name>
<accession>A0A6V7WH05</accession>
<evidence type="ECO:0000313" key="2">
    <source>
        <dbReference type="Proteomes" id="UP000580250"/>
    </source>
</evidence>
<protein>
    <submittedName>
        <fullName evidence="1">Uncharacterized protein</fullName>
    </submittedName>
</protein>
<evidence type="ECO:0000313" key="1">
    <source>
        <dbReference type="EMBL" id="CAD2186264.1"/>
    </source>
</evidence>
<dbReference type="Proteomes" id="UP000580250">
    <property type="component" value="Unassembled WGS sequence"/>
</dbReference>
<gene>
    <name evidence="1" type="ORF">MENT_LOCUS38744</name>
</gene>
<reference evidence="1 2" key="1">
    <citation type="submission" date="2020-08" db="EMBL/GenBank/DDBJ databases">
        <authorList>
            <person name="Koutsovoulos G."/>
            <person name="Danchin GJ E."/>
        </authorList>
    </citation>
    <scope>NUCLEOTIDE SEQUENCE [LARGE SCALE GENOMIC DNA]</scope>
</reference>
<comment type="caution">
    <text evidence="1">The sequence shown here is derived from an EMBL/GenBank/DDBJ whole genome shotgun (WGS) entry which is preliminary data.</text>
</comment>
<dbReference type="OrthoDB" id="5883729at2759"/>